<keyword evidence="6" id="KW-0949">S-adenosyl-L-methionine</keyword>
<name>A0ABV8PYB9_9BACT</name>
<comment type="catalytic activity">
    <reaction evidence="1">
        <text>guanosine(46) in tRNA + S-adenosyl-L-methionine = N(7)-methylguanosine(46) in tRNA + S-adenosyl-L-homocysteine</text>
        <dbReference type="Rhea" id="RHEA:42708"/>
        <dbReference type="Rhea" id="RHEA-COMP:10188"/>
        <dbReference type="Rhea" id="RHEA-COMP:10189"/>
        <dbReference type="ChEBI" id="CHEBI:57856"/>
        <dbReference type="ChEBI" id="CHEBI:59789"/>
        <dbReference type="ChEBI" id="CHEBI:74269"/>
        <dbReference type="ChEBI" id="CHEBI:74480"/>
        <dbReference type="EC" id="2.1.1.33"/>
    </reaction>
</comment>
<gene>
    <name evidence="8" type="primary">trmB</name>
    <name evidence="8" type="ORF">ACFOW1_07800</name>
</gene>
<dbReference type="PROSITE" id="PS51625">
    <property type="entry name" value="SAM_MT_TRMB"/>
    <property type="match status" value="1"/>
</dbReference>
<evidence type="ECO:0000256" key="5">
    <source>
        <dbReference type="ARBA" id="ARBA00022679"/>
    </source>
</evidence>
<dbReference type="SUPFAM" id="SSF53335">
    <property type="entry name" value="S-adenosyl-L-methionine-dependent methyltransferases"/>
    <property type="match status" value="1"/>
</dbReference>
<evidence type="ECO:0000256" key="2">
    <source>
        <dbReference type="ARBA" id="ARBA00003015"/>
    </source>
</evidence>
<evidence type="ECO:0000313" key="8">
    <source>
        <dbReference type="EMBL" id="MFC4231790.1"/>
    </source>
</evidence>
<dbReference type="Proteomes" id="UP001595906">
    <property type="component" value="Unassembled WGS sequence"/>
</dbReference>
<proteinExistence type="predicted"/>
<evidence type="ECO:0000256" key="4">
    <source>
        <dbReference type="ARBA" id="ARBA00022603"/>
    </source>
</evidence>
<organism evidence="8 9">
    <name type="scientific">Parasediminibacterium paludis</name>
    <dbReference type="NCBI Taxonomy" id="908966"/>
    <lineage>
        <taxon>Bacteria</taxon>
        <taxon>Pseudomonadati</taxon>
        <taxon>Bacteroidota</taxon>
        <taxon>Chitinophagia</taxon>
        <taxon>Chitinophagales</taxon>
        <taxon>Chitinophagaceae</taxon>
        <taxon>Parasediminibacterium</taxon>
    </lineage>
</organism>
<evidence type="ECO:0000313" key="9">
    <source>
        <dbReference type="Proteomes" id="UP001595906"/>
    </source>
</evidence>
<dbReference type="InterPro" id="IPR003358">
    <property type="entry name" value="tRNA_(Gua-N-7)_MeTrfase_Trmb"/>
</dbReference>
<dbReference type="PANTHER" id="PTHR23417">
    <property type="entry name" value="3-DEOXY-D-MANNO-OCTULOSONIC-ACID TRANSFERASE/TRNA GUANINE-N 7 - -METHYLTRANSFERASE"/>
    <property type="match status" value="1"/>
</dbReference>
<keyword evidence="4 8" id="KW-0489">Methyltransferase</keyword>
<accession>A0ABV8PYB9</accession>
<evidence type="ECO:0000256" key="1">
    <source>
        <dbReference type="ARBA" id="ARBA00000142"/>
    </source>
</evidence>
<comment type="caution">
    <text evidence="8">The sequence shown here is derived from an EMBL/GenBank/DDBJ whole genome shotgun (WGS) entry which is preliminary data.</text>
</comment>
<keyword evidence="9" id="KW-1185">Reference proteome</keyword>
<keyword evidence="7" id="KW-0819">tRNA processing</keyword>
<dbReference type="EMBL" id="JBHSDC010000012">
    <property type="protein sequence ID" value="MFC4231790.1"/>
    <property type="molecule type" value="Genomic_DNA"/>
</dbReference>
<dbReference type="Gene3D" id="3.40.50.150">
    <property type="entry name" value="Vaccinia Virus protein VP39"/>
    <property type="match status" value="1"/>
</dbReference>
<evidence type="ECO:0000256" key="7">
    <source>
        <dbReference type="ARBA" id="ARBA00022694"/>
    </source>
</evidence>
<comment type="function">
    <text evidence="2">Catalyzes the formation of N(7)-methylguanine at position 46 (m7G46) in tRNA.</text>
</comment>
<dbReference type="GO" id="GO:0008176">
    <property type="term" value="F:tRNA (guanine(46)-N7)-methyltransferase activity"/>
    <property type="evidence" value="ECO:0007669"/>
    <property type="project" value="UniProtKB-EC"/>
</dbReference>
<dbReference type="PANTHER" id="PTHR23417:SF14">
    <property type="entry name" value="PENTACOTRIPEPTIDE-REPEAT REGION OF PRORP DOMAIN-CONTAINING PROTEIN"/>
    <property type="match status" value="1"/>
</dbReference>
<dbReference type="RefSeq" id="WP_379013386.1">
    <property type="nucleotide sequence ID" value="NZ_JBHSDC010000012.1"/>
</dbReference>
<dbReference type="InterPro" id="IPR029063">
    <property type="entry name" value="SAM-dependent_MTases_sf"/>
</dbReference>
<protein>
    <recommendedName>
        <fullName evidence="3">tRNA (guanine(46)-N(7))-methyltransferase</fullName>
        <ecNumber evidence="3">2.1.1.33</ecNumber>
    </recommendedName>
</protein>
<evidence type="ECO:0000256" key="6">
    <source>
        <dbReference type="ARBA" id="ARBA00022691"/>
    </source>
</evidence>
<evidence type="ECO:0000256" key="3">
    <source>
        <dbReference type="ARBA" id="ARBA00011977"/>
    </source>
</evidence>
<dbReference type="Pfam" id="PF02390">
    <property type="entry name" value="Methyltransf_4"/>
    <property type="match status" value="1"/>
</dbReference>
<sequence length="234" mass="27044">MSHKKLIRFEAIKGFNNVLEYPENMSGNWHTFFKNTNPITLELACGKGEYAIGLSRMHANINTIGIDIKGNRIWRGAKTAIEEGLHNVAFLRTEIDKITNYFAANEVADIWITFPDPQLRLSKAKKRLTHPKFLRLYQQMLSNDGTINLKTDSPDLYHFTKTVINLFELELLVDYDDAYKQPNIAPELHIKTYYESLDIAQSKRVHYLKFKINKPLPLAKDEILKQLIHEPATS</sequence>
<keyword evidence="5 8" id="KW-0808">Transferase</keyword>
<dbReference type="NCBIfam" id="NF001080">
    <property type="entry name" value="PRK00121.2-2"/>
    <property type="match status" value="1"/>
</dbReference>
<dbReference type="EC" id="2.1.1.33" evidence="3"/>
<reference evidence="9" key="1">
    <citation type="journal article" date="2019" name="Int. J. Syst. Evol. Microbiol.">
        <title>The Global Catalogue of Microorganisms (GCM) 10K type strain sequencing project: providing services to taxonomists for standard genome sequencing and annotation.</title>
        <authorList>
            <consortium name="The Broad Institute Genomics Platform"/>
            <consortium name="The Broad Institute Genome Sequencing Center for Infectious Disease"/>
            <person name="Wu L."/>
            <person name="Ma J."/>
        </authorList>
    </citation>
    <scope>NUCLEOTIDE SEQUENCE [LARGE SCALE GENOMIC DNA]</scope>
    <source>
        <strain evidence="9">CECT 8010</strain>
    </source>
</reference>